<organism evidence="1 2">
    <name type="scientific">Candidatus Accumulibacter adjunctus</name>
    <dbReference type="NCBI Taxonomy" id="1454001"/>
    <lineage>
        <taxon>Bacteria</taxon>
        <taxon>Pseudomonadati</taxon>
        <taxon>Pseudomonadota</taxon>
        <taxon>Betaproteobacteria</taxon>
        <taxon>Candidatus Accumulibacter</taxon>
    </lineage>
</organism>
<accession>A0A011NTH4</accession>
<dbReference type="Pfam" id="PF10143">
    <property type="entry name" value="PhosphMutase"/>
    <property type="match status" value="1"/>
</dbReference>
<dbReference type="AlphaFoldDB" id="A0A011NTH4"/>
<dbReference type="Proteomes" id="UP000020218">
    <property type="component" value="Unassembled WGS sequence"/>
</dbReference>
<evidence type="ECO:0000313" key="2">
    <source>
        <dbReference type="Proteomes" id="UP000020218"/>
    </source>
</evidence>
<evidence type="ECO:0000313" key="1">
    <source>
        <dbReference type="EMBL" id="EXI67830.1"/>
    </source>
</evidence>
<dbReference type="InterPro" id="IPR004456">
    <property type="entry name" value="Pglycerate_mutase_ApgM"/>
</dbReference>
<protein>
    <submittedName>
        <fullName evidence="1">Cofactor-independent phosphoglycerate mutase</fullName>
    </submittedName>
</protein>
<proteinExistence type="predicted"/>
<keyword evidence="2" id="KW-1185">Reference proteome</keyword>
<dbReference type="GO" id="GO:0004619">
    <property type="term" value="F:phosphoglycerate mutase activity"/>
    <property type="evidence" value="ECO:0007669"/>
    <property type="project" value="InterPro"/>
</dbReference>
<gene>
    <name evidence="1" type="ORF">AW08_01771</name>
</gene>
<dbReference type="InterPro" id="IPR016631">
    <property type="entry name" value="Regulatory_RpfE"/>
</dbReference>
<dbReference type="PATRIC" id="fig|1454001.3.peg.1803"/>
<dbReference type="PIRSF" id="PIRSF015283">
    <property type="entry name" value="Regulatory_RpfE"/>
    <property type="match status" value="1"/>
</dbReference>
<name>A0A011NTH4_9PROT</name>
<reference evidence="1" key="1">
    <citation type="submission" date="2014-02" db="EMBL/GenBank/DDBJ databases">
        <title>Expanding our view of genomic diversity in Candidatus Accumulibacter clades.</title>
        <authorList>
            <person name="Skennerton C.T."/>
            <person name="Barr J.J."/>
            <person name="Slater F.R."/>
            <person name="Bond P.L."/>
            <person name="Tyson G.W."/>
        </authorList>
    </citation>
    <scope>NUCLEOTIDE SEQUENCE [LARGE SCALE GENOMIC DNA]</scope>
</reference>
<dbReference type="STRING" id="1454001.AW08_01771"/>
<sequence>MQITLVVPELVWPEPDDRETLAELALPGLATLLARSRLQRRPQQSLEATVCAACGLGDDTAYAACRVHGEEHGPAAGSAVWLCADPIHLRLHQERLILADAATLDIAASEARAIVDALDRHFADAGRFHLASSDRWYLELAAGREPGHFDVLPLSAVAGRSVSRQLPETAEARWLRRLLNEAQMVLHQHPVNQRRDEADRATINSLWLWGAGRLPAAGDVPFTDVWSDLPLARGCGRVAGSRIRERPAAGAAALLAQAARGGQHLVVLDGLQPCVQYEDGAAYRAALLEFEGSWFAPLRQALASGRVRRLCLQAPTAYGLLSWSSDTRAQWKLWQRPPTLQAIARDLAATAA</sequence>
<dbReference type="EMBL" id="JFAX01000008">
    <property type="protein sequence ID" value="EXI67830.1"/>
    <property type="molecule type" value="Genomic_DNA"/>
</dbReference>
<comment type="caution">
    <text evidence="1">The sequence shown here is derived from an EMBL/GenBank/DDBJ whole genome shotgun (WGS) entry which is preliminary data.</text>
</comment>